<sequence length="516" mass="58419">MSSRLDADFALLGGPAIHWFGDTKTLANVIVGPQSPLRSSDNNHVAGVEISLGIKTEGNSELLLTGKQANAIVRHLSCSPPPKRRTVWEYESVSPILFHSPAELEQKLKMTYKRSAKGKAKRAEVNSDAGVGRGAFEHGRVVHSILNDRLDPNNYGLPEAAWKSTLKVLSLAFNTRARDTRPSSERRSHPWLVDVGWSEAVVPDIRSPKEGSTKHYRMYEERYMNAGGIAMPFSYGTTEELEKKMISGKVQEVFGNRTERMREPVIVLVHDERLARSALKNSFGVDTSEWVLGIKDLLGHGRQEIKRESSSFNNWSRSSVKREEYDYGRYRGIKQEDTGHSSSYRGRRSRSPSPRRYIKPDPERPPAYNHRDYSYKTPALQRGGDRTYAPVYIVDVKQLYVNLMRMENGSESIVQIAQRFNIRAEDDNGWCAGNEAVLLFEIWHSMISGPPIDEQNKAREKGWMDGPNEQQQQQAPIVDEDDEDFDPNDIPTVAVPIVEKKGGLYESDSDDYYEDD</sequence>
<dbReference type="AlphaFoldDB" id="A0A0C2S804"/>
<evidence type="ECO:0000313" key="3">
    <source>
        <dbReference type="Proteomes" id="UP000054549"/>
    </source>
</evidence>
<dbReference type="OrthoDB" id="3235609at2759"/>
<dbReference type="STRING" id="946122.A0A0C2S804"/>
<feature type="compositionally biased region" description="Basic and acidic residues" evidence="1">
    <location>
        <begin position="454"/>
        <end position="463"/>
    </location>
</feature>
<evidence type="ECO:0000256" key="1">
    <source>
        <dbReference type="SAM" id="MobiDB-lite"/>
    </source>
</evidence>
<reference evidence="2 3" key="1">
    <citation type="submission" date="2014-04" db="EMBL/GenBank/DDBJ databases">
        <title>Evolutionary Origins and Diversification of the Mycorrhizal Mutualists.</title>
        <authorList>
            <consortium name="DOE Joint Genome Institute"/>
            <consortium name="Mycorrhizal Genomics Consortium"/>
            <person name="Kohler A."/>
            <person name="Kuo A."/>
            <person name="Nagy L.G."/>
            <person name="Floudas D."/>
            <person name="Copeland A."/>
            <person name="Barry K.W."/>
            <person name="Cichocki N."/>
            <person name="Veneault-Fourrey C."/>
            <person name="LaButti K."/>
            <person name="Lindquist E.A."/>
            <person name="Lipzen A."/>
            <person name="Lundell T."/>
            <person name="Morin E."/>
            <person name="Murat C."/>
            <person name="Riley R."/>
            <person name="Ohm R."/>
            <person name="Sun H."/>
            <person name="Tunlid A."/>
            <person name="Henrissat B."/>
            <person name="Grigoriev I.V."/>
            <person name="Hibbett D.S."/>
            <person name="Martin F."/>
        </authorList>
    </citation>
    <scope>NUCLEOTIDE SEQUENCE [LARGE SCALE GENOMIC DNA]</scope>
    <source>
        <strain evidence="2 3">Koide BX008</strain>
    </source>
</reference>
<organism evidence="2 3">
    <name type="scientific">Amanita muscaria (strain Koide BX008)</name>
    <dbReference type="NCBI Taxonomy" id="946122"/>
    <lineage>
        <taxon>Eukaryota</taxon>
        <taxon>Fungi</taxon>
        <taxon>Dikarya</taxon>
        <taxon>Basidiomycota</taxon>
        <taxon>Agaricomycotina</taxon>
        <taxon>Agaricomycetes</taxon>
        <taxon>Agaricomycetidae</taxon>
        <taxon>Agaricales</taxon>
        <taxon>Pluteineae</taxon>
        <taxon>Amanitaceae</taxon>
        <taxon>Amanita</taxon>
    </lineage>
</organism>
<feature type="compositionally biased region" description="Acidic residues" evidence="1">
    <location>
        <begin position="478"/>
        <end position="487"/>
    </location>
</feature>
<proteinExistence type="predicted"/>
<dbReference type="Proteomes" id="UP000054549">
    <property type="component" value="Unassembled WGS sequence"/>
</dbReference>
<gene>
    <name evidence="2" type="ORF">M378DRAFT_15175</name>
</gene>
<dbReference type="HOGENOM" id="CLU_040086_0_0_1"/>
<protein>
    <submittedName>
        <fullName evidence="2">Uncharacterized protein</fullName>
    </submittedName>
</protein>
<feature type="region of interest" description="Disordered" evidence="1">
    <location>
        <begin position="453"/>
        <end position="492"/>
    </location>
</feature>
<feature type="compositionally biased region" description="Basic and acidic residues" evidence="1">
    <location>
        <begin position="358"/>
        <end position="372"/>
    </location>
</feature>
<dbReference type="InParanoid" id="A0A0C2S804"/>
<name>A0A0C2S804_AMAMK</name>
<feature type="region of interest" description="Disordered" evidence="1">
    <location>
        <begin position="331"/>
        <end position="372"/>
    </location>
</feature>
<dbReference type="EMBL" id="KN818326">
    <property type="protein sequence ID" value="KIL58905.1"/>
    <property type="molecule type" value="Genomic_DNA"/>
</dbReference>
<keyword evidence="3" id="KW-1185">Reference proteome</keyword>
<accession>A0A0C2S804</accession>
<evidence type="ECO:0000313" key="2">
    <source>
        <dbReference type="EMBL" id="KIL58905.1"/>
    </source>
</evidence>